<sequence>MPPPPGMKGFGNDVIYVPGFYERAKPRARAELYGGHSQSSSSVKAGEGGPAVVQLVEGMTERCYDEEALKDINGETLQSVDGIKEGEAMVNNCEDVEATLQPTQGIQQILDSLSSLSSPINAPNDGKLIRKPKFQCQIRSQRLI</sequence>
<name>A0A8J4VDF8_9ROSI</name>
<proteinExistence type="predicted"/>
<keyword evidence="2" id="KW-1185">Reference proteome</keyword>
<dbReference type="AlphaFoldDB" id="A0A8J4VDF8"/>
<evidence type="ECO:0000313" key="2">
    <source>
        <dbReference type="Proteomes" id="UP000737018"/>
    </source>
</evidence>
<accession>A0A8J4VDF8</accession>
<dbReference type="OrthoDB" id="10532950at2759"/>
<reference evidence="1" key="1">
    <citation type="submission" date="2020-03" db="EMBL/GenBank/DDBJ databases">
        <title>Castanea mollissima Vanexum genome sequencing.</title>
        <authorList>
            <person name="Staton M."/>
        </authorList>
    </citation>
    <scope>NUCLEOTIDE SEQUENCE</scope>
    <source>
        <tissue evidence="1">Leaf</tissue>
    </source>
</reference>
<evidence type="ECO:0000313" key="1">
    <source>
        <dbReference type="EMBL" id="KAF3950800.1"/>
    </source>
</evidence>
<dbReference type="EMBL" id="JRKL02005266">
    <property type="protein sequence ID" value="KAF3950800.1"/>
    <property type="molecule type" value="Genomic_DNA"/>
</dbReference>
<dbReference type="Proteomes" id="UP000737018">
    <property type="component" value="Unassembled WGS sequence"/>
</dbReference>
<organism evidence="1 2">
    <name type="scientific">Castanea mollissima</name>
    <name type="common">Chinese chestnut</name>
    <dbReference type="NCBI Taxonomy" id="60419"/>
    <lineage>
        <taxon>Eukaryota</taxon>
        <taxon>Viridiplantae</taxon>
        <taxon>Streptophyta</taxon>
        <taxon>Embryophyta</taxon>
        <taxon>Tracheophyta</taxon>
        <taxon>Spermatophyta</taxon>
        <taxon>Magnoliopsida</taxon>
        <taxon>eudicotyledons</taxon>
        <taxon>Gunneridae</taxon>
        <taxon>Pentapetalae</taxon>
        <taxon>rosids</taxon>
        <taxon>fabids</taxon>
        <taxon>Fagales</taxon>
        <taxon>Fagaceae</taxon>
        <taxon>Castanea</taxon>
    </lineage>
</organism>
<protein>
    <submittedName>
        <fullName evidence="1">Uncharacterized protein</fullName>
    </submittedName>
</protein>
<comment type="caution">
    <text evidence="1">The sequence shown here is derived from an EMBL/GenBank/DDBJ whole genome shotgun (WGS) entry which is preliminary data.</text>
</comment>
<gene>
    <name evidence="1" type="ORF">CMV_023492</name>
</gene>